<name>A0A329VP02_9GAMM</name>
<accession>A0A329VP02</accession>
<protein>
    <submittedName>
        <fullName evidence="1">Uncharacterized protein</fullName>
    </submittedName>
</protein>
<gene>
    <name evidence="1" type="ORF">CKY01_01340</name>
</gene>
<organism evidence="1 2">
    <name type="scientific">Photorhabdus laumondii subsp. clarkei</name>
    <dbReference type="NCBI Taxonomy" id="2029685"/>
    <lineage>
        <taxon>Bacteria</taxon>
        <taxon>Pseudomonadati</taxon>
        <taxon>Pseudomonadota</taxon>
        <taxon>Gammaproteobacteria</taxon>
        <taxon>Enterobacterales</taxon>
        <taxon>Morganellaceae</taxon>
        <taxon>Photorhabdus</taxon>
    </lineage>
</organism>
<sequence length="251" mass="28785">MKILKITLALLFLYFIYWAFGDTFFDRLFPFSPDEKKQLITVEGVVPKYTKPYVSAQYISKDCLRYQLDAGMSPYQVPTYYKLRLDVKSDPQTGYFQAKLPFNGGGWCKWKINQAAVAVGYTDVSHLVKDAVPYTGTGLTAFINDAVQTNISETAALNTINFSPIIYPVLEMVEGFPKSVYLQGEVSKMRSFRLKLTPGMEWKITFKPKLDETKMAKVTVTNGKEWVEYPGGKIDYGDREVDFRFMYMNMK</sequence>
<dbReference type="AlphaFoldDB" id="A0A329VP02"/>
<evidence type="ECO:0000313" key="1">
    <source>
        <dbReference type="EMBL" id="RAW93595.1"/>
    </source>
</evidence>
<evidence type="ECO:0000313" key="2">
    <source>
        <dbReference type="Proteomes" id="UP000250870"/>
    </source>
</evidence>
<reference evidence="1 2" key="1">
    <citation type="journal article" date="2018" name="Int. J. Syst. Evol. Microbiol.">
        <title>Whole-genome-based revisit of Photorhabdus phylogeny: proposal for the elevation of most Photorhabdus subspecies to the species level and description of one novel species Photorhabdus bodei sp. nov., and one novel subspecies Photorhabdus laumondii subsp. clarkei subsp. nov.</title>
        <authorList>
            <person name="Machado R.A.R."/>
            <person name="Wuthrich D."/>
            <person name="Kuhnert P."/>
            <person name="Arce C.C.M."/>
            <person name="Thonen L."/>
            <person name="Ruiz C."/>
            <person name="Zhang X."/>
            <person name="Robert C.A.M."/>
            <person name="Karimi J."/>
            <person name="Kamali S."/>
            <person name="Ma J."/>
            <person name="Bruggmann R."/>
            <person name="Erb M."/>
        </authorList>
    </citation>
    <scope>NUCLEOTIDE SEQUENCE [LARGE SCALE GENOMIC DNA]</scope>
    <source>
        <strain evidence="1 2">BOJ-47</strain>
    </source>
</reference>
<dbReference type="RefSeq" id="WP_113024429.1">
    <property type="nucleotide sequence ID" value="NZ_CAWNWQ010000001.1"/>
</dbReference>
<proteinExistence type="predicted"/>
<dbReference type="EMBL" id="NSCI01000001">
    <property type="protein sequence ID" value="RAW93595.1"/>
    <property type="molecule type" value="Genomic_DNA"/>
</dbReference>
<dbReference type="Proteomes" id="UP000250870">
    <property type="component" value="Unassembled WGS sequence"/>
</dbReference>
<comment type="caution">
    <text evidence="1">The sequence shown here is derived from an EMBL/GenBank/DDBJ whole genome shotgun (WGS) entry which is preliminary data.</text>
</comment>